<evidence type="ECO:0008006" key="3">
    <source>
        <dbReference type="Google" id="ProtNLM"/>
    </source>
</evidence>
<keyword evidence="2" id="KW-1185">Reference proteome</keyword>
<evidence type="ECO:0000313" key="2">
    <source>
        <dbReference type="Proteomes" id="UP000246538"/>
    </source>
</evidence>
<dbReference type="Proteomes" id="UP000246538">
    <property type="component" value="Segment"/>
</dbReference>
<accession>A0A2S1GTB8</accession>
<organism evidence="1 2">
    <name type="scientific">Dickeya phage Ninurta</name>
    <dbReference type="NCBI Taxonomy" id="2163631"/>
    <lineage>
        <taxon>Viruses</taxon>
        <taxon>Duplodnaviria</taxon>
        <taxon>Heunggongvirae</taxon>
        <taxon>Uroviricota</taxon>
        <taxon>Caudoviricetes</taxon>
        <taxon>Autographivirales</taxon>
        <taxon>Autotranscriptaviridae</taxon>
        <taxon>Studiervirinae</taxon>
        <taxon>Ningirsuvirus</taxon>
        <taxon>Ningirsuvirus ninurta</taxon>
    </lineage>
</organism>
<protein>
    <recommendedName>
        <fullName evidence="3">Deoxynucleoside monophosphate kinase</fullName>
    </recommendedName>
</protein>
<reference evidence="2" key="1">
    <citation type="submission" date="2018-03" db="EMBL/GenBank/DDBJ databases">
        <title>Phage therapy in agriculture - a green tech approach to combat plant pathogenic bacteria.</title>
        <authorList>
            <person name="Carstens A.B."/>
            <person name="Djurhuus A.M."/>
            <person name="Hansen L.H."/>
        </authorList>
    </citation>
    <scope>NUCLEOTIDE SEQUENCE [LARGE SCALE GENOMIC DNA]</scope>
</reference>
<dbReference type="Gene3D" id="3.40.50.300">
    <property type="entry name" value="P-loop containing nucleotide triphosphate hydrolases"/>
    <property type="match status" value="1"/>
</dbReference>
<dbReference type="RefSeq" id="YP_009801120.1">
    <property type="nucleotide sequence ID" value="NC_047964.1"/>
</dbReference>
<sequence length="212" mass="24327">MRVIGLNSQRGKSGKDTLYDLIAADSVATKRFAFGDELKEKCSVAISYTELMQKEMLIAMHDQSLKDEPMLVLRGSNIAESEYKTWLLVNGFDMTAPRSPRFHLQQYGNGYVRDYLNDKDRWLNSVRSKLEYYPDVTIVITDVRQPNEVEWVRSIGGVVVRVKRGWDIPEVDNQPLHITDTALDSYGLPVIINEWGNPQGMLDQLKEVMNRE</sequence>
<dbReference type="GeneID" id="54991629"/>
<dbReference type="KEGG" id="vg:54991629"/>
<dbReference type="EMBL" id="MH059639">
    <property type="protein sequence ID" value="AWD92631.1"/>
    <property type="molecule type" value="Genomic_DNA"/>
</dbReference>
<name>A0A2S1GTB8_9CAUD</name>
<evidence type="ECO:0000313" key="1">
    <source>
        <dbReference type="EMBL" id="AWD92631.1"/>
    </source>
</evidence>
<dbReference type="InterPro" id="IPR027417">
    <property type="entry name" value="P-loop_NTPase"/>
</dbReference>
<proteinExistence type="predicted"/>